<reference evidence="2" key="1">
    <citation type="submission" date="2016-10" db="EMBL/GenBank/DDBJ databases">
        <authorList>
            <person name="Varghese N."/>
            <person name="Submissions S."/>
        </authorList>
    </citation>
    <scope>NUCLEOTIDE SEQUENCE [LARGE SCALE GENOMIC DNA]</scope>
    <source>
        <strain evidence="2">DSM 21424</strain>
    </source>
</reference>
<gene>
    <name evidence="1" type="ORF">SAMN04488567_3626</name>
</gene>
<dbReference type="EMBL" id="FNAT01000008">
    <property type="protein sequence ID" value="SDF19325.1"/>
    <property type="molecule type" value="Genomic_DNA"/>
</dbReference>
<proteinExistence type="predicted"/>
<keyword evidence="2" id="KW-1185">Reference proteome</keyword>
<organism evidence="1 2">
    <name type="scientific">Limimaricola pyoseonensis</name>
    <dbReference type="NCBI Taxonomy" id="521013"/>
    <lineage>
        <taxon>Bacteria</taxon>
        <taxon>Pseudomonadati</taxon>
        <taxon>Pseudomonadota</taxon>
        <taxon>Alphaproteobacteria</taxon>
        <taxon>Rhodobacterales</taxon>
        <taxon>Paracoccaceae</taxon>
        <taxon>Limimaricola</taxon>
    </lineage>
</organism>
<dbReference type="Proteomes" id="UP000198922">
    <property type="component" value="Unassembled WGS sequence"/>
</dbReference>
<accession>A0A1G7J370</accession>
<evidence type="ECO:0000313" key="1">
    <source>
        <dbReference type="EMBL" id="SDF19325.1"/>
    </source>
</evidence>
<dbReference type="RefSeq" id="WP_090114325.1">
    <property type="nucleotide sequence ID" value="NZ_FNAT01000008.1"/>
</dbReference>
<dbReference type="STRING" id="521013.SAMN04488567_3626"/>
<protein>
    <submittedName>
        <fullName evidence="1">Uncharacterized protein</fullName>
    </submittedName>
</protein>
<evidence type="ECO:0000313" key="2">
    <source>
        <dbReference type="Proteomes" id="UP000198922"/>
    </source>
</evidence>
<name>A0A1G7J370_9RHOB</name>
<dbReference type="AlphaFoldDB" id="A0A1G7J370"/>
<dbReference type="OrthoDB" id="117888at2"/>
<sequence>MTALALQPTERPVAAAEARPLVRSTVMLARVWQLRDAQMVAILGDMQPEAWRRWCDGRVEIVDRERLRRMAVLVEIHVATRAASAALGAADWIRARLPELDGRSPLQLMASGRIEDLLRLRDRFAALPA</sequence>